<dbReference type="Gramene" id="ORUFI05G17580.1">
    <property type="protein sequence ID" value="ORUFI05G17580.1"/>
    <property type="gene ID" value="ORUFI05G17580"/>
</dbReference>
<feature type="region of interest" description="Disordered" evidence="1">
    <location>
        <begin position="63"/>
        <end position="83"/>
    </location>
</feature>
<feature type="compositionally biased region" description="Low complexity" evidence="1">
    <location>
        <begin position="73"/>
        <end position="83"/>
    </location>
</feature>
<feature type="region of interest" description="Disordered" evidence="1">
    <location>
        <begin position="171"/>
        <end position="230"/>
    </location>
</feature>
<feature type="compositionally biased region" description="Gly residues" evidence="1">
    <location>
        <begin position="216"/>
        <end position="230"/>
    </location>
</feature>
<proteinExistence type="predicted"/>
<evidence type="ECO:0000256" key="1">
    <source>
        <dbReference type="SAM" id="MobiDB-lite"/>
    </source>
</evidence>
<dbReference type="Proteomes" id="UP000008022">
    <property type="component" value="Unassembled WGS sequence"/>
</dbReference>
<accession>A0A0E0PMG8</accession>
<keyword evidence="3" id="KW-1185">Reference proteome</keyword>
<dbReference type="AlphaFoldDB" id="A0A0E0PMG8"/>
<evidence type="ECO:0000313" key="2">
    <source>
        <dbReference type="EnsemblPlants" id="ORUFI05G17580.1"/>
    </source>
</evidence>
<protein>
    <recommendedName>
        <fullName evidence="4">DUF834 domain-containing protein</fullName>
    </recommendedName>
</protein>
<reference evidence="2" key="2">
    <citation type="submission" date="2015-06" db="UniProtKB">
        <authorList>
            <consortium name="EnsemblPlants"/>
        </authorList>
    </citation>
    <scope>IDENTIFICATION</scope>
</reference>
<dbReference type="EnsemblPlants" id="ORUFI05G17580.1">
    <property type="protein sequence ID" value="ORUFI05G17580.1"/>
    <property type="gene ID" value="ORUFI05G17580"/>
</dbReference>
<sequence length="230" mass="24969">MGRQQRRAREERASCNGGGYEGGRRRARGLPGERSVHEGGGENTSTAELLLGMGGKAAYARRETAAEADSGPSSRWRWRYSSSWQRRRDSKLAAAEAQPGRHGPAEDALAAAELVAMPAGRSATMETGEARPMVVEADTVRPVAVEAAAVEARARRVPVRYDEAGRRGARKCSRRQRWPTQREARPVLAKPDEARPVAAHKGWPGGRASMQWRPRTGGGLNGGGAMIHQW</sequence>
<evidence type="ECO:0008006" key="4">
    <source>
        <dbReference type="Google" id="ProtNLM"/>
    </source>
</evidence>
<feature type="region of interest" description="Disordered" evidence="1">
    <location>
        <begin position="1"/>
        <end position="47"/>
    </location>
</feature>
<dbReference type="OMA" id="CNGGGYE"/>
<organism evidence="2 3">
    <name type="scientific">Oryza rufipogon</name>
    <name type="common">Brownbeard rice</name>
    <name type="synonym">Asian wild rice</name>
    <dbReference type="NCBI Taxonomy" id="4529"/>
    <lineage>
        <taxon>Eukaryota</taxon>
        <taxon>Viridiplantae</taxon>
        <taxon>Streptophyta</taxon>
        <taxon>Embryophyta</taxon>
        <taxon>Tracheophyta</taxon>
        <taxon>Spermatophyta</taxon>
        <taxon>Magnoliopsida</taxon>
        <taxon>Liliopsida</taxon>
        <taxon>Poales</taxon>
        <taxon>Poaceae</taxon>
        <taxon>BOP clade</taxon>
        <taxon>Oryzoideae</taxon>
        <taxon>Oryzeae</taxon>
        <taxon>Oryzinae</taxon>
        <taxon>Oryza</taxon>
    </lineage>
</organism>
<name>A0A0E0PMG8_ORYRU</name>
<dbReference type="HOGENOM" id="CLU_094005_0_0_1"/>
<reference evidence="3" key="1">
    <citation type="submission" date="2013-06" db="EMBL/GenBank/DDBJ databases">
        <authorList>
            <person name="Zhao Q."/>
        </authorList>
    </citation>
    <scope>NUCLEOTIDE SEQUENCE</scope>
    <source>
        <strain evidence="3">cv. W1943</strain>
    </source>
</reference>
<evidence type="ECO:0000313" key="3">
    <source>
        <dbReference type="Proteomes" id="UP000008022"/>
    </source>
</evidence>
<feature type="compositionally biased region" description="Basic and acidic residues" evidence="1">
    <location>
        <begin position="180"/>
        <end position="195"/>
    </location>
</feature>